<dbReference type="InterPro" id="IPR040282">
    <property type="entry name" value="Mig-18-like"/>
</dbReference>
<dbReference type="Proteomes" id="UP000887575">
    <property type="component" value="Unassembled WGS sequence"/>
</dbReference>
<keyword evidence="3" id="KW-1185">Reference proteome</keyword>
<dbReference type="Pfam" id="PF23003">
    <property type="entry name" value="Fn1_2"/>
    <property type="match status" value="2"/>
</dbReference>
<evidence type="ECO:0000256" key="1">
    <source>
        <dbReference type="SAM" id="SignalP"/>
    </source>
</evidence>
<sequence>MLKILAFFVFLLVAHGCRHKGNVYSNGETWDENNAFRMRCDIDSNGGWKTAVVGCLVNGNLVKVGEKKTIGDIVHHCDRQSNGQISIRHTKSATAACVDADGKRHSVGDKWVQRTHFEMLCEPEGNTKFVGCVAEGQHLGPNSSRTIHGVQHHCDSKVDGTFRYYTGPKQ</sequence>
<feature type="signal peptide" evidence="1">
    <location>
        <begin position="1"/>
        <end position="16"/>
    </location>
</feature>
<feature type="chain" id="PRO_5042207399" description="Abnormal cell migration protein 18-like fibronectin type I domain-containing protein" evidence="1">
    <location>
        <begin position="17"/>
        <end position="170"/>
    </location>
</feature>
<reference evidence="4" key="1">
    <citation type="submission" date="2024-02" db="UniProtKB">
        <authorList>
            <consortium name="WormBaseParasite"/>
        </authorList>
    </citation>
    <scope>IDENTIFICATION</scope>
</reference>
<dbReference type="PANTHER" id="PTHR35572">
    <property type="entry name" value="PROTEIN CBG04538-RELATED"/>
    <property type="match status" value="1"/>
</dbReference>
<evidence type="ECO:0000313" key="3">
    <source>
        <dbReference type="Proteomes" id="UP000887575"/>
    </source>
</evidence>
<accession>A0AAF3EC00</accession>
<organism evidence="3 4">
    <name type="scientific">Mesorhabditis belari</name>
    <dbReference type="NCBI Taxonomy" id="2138241"/>
    <lineage>
        <taxon>Eukaryota</taxon>
        <taxon>Metazoa</taxon>
        <taxon>Ecdysozoa</taxon>
        <taxon>Nematoda</taxon>
        <taxon>Chromadorea</taxon>
        <taxon>Rhabditida</taxon>
        <taxon>Rhabditina</taxon>
        <taxon>Rhabditomorpha</taxon>
        <taxon>Rhabditoidea</taxon>
        <taxon>Rhabditidae</taxon>
        <taxon>Mesorhabditinae</taxon>
        <taxon>Mesorhabditis</taxon>
    </lineage>
</organism>
<dbReference type="AlphaFoldDB" id="A0AAF3EC00"/>
<evidence type="ECO:0000313" key="4">
    <source>
        <dbReference type="WBParaSite" id="MBELARI_LOCUS11473"/>
    </source>
</evidence>
<dbReference type="InterPro" id="IPR055119">
    <property type="entry name" value="Mig18_Fn1"/>
</dbReference>
<keyword evidence="1" id="KW-0732">Signal</keyword>
<name>A0AAF3EC00_9BILA</name>
<evidence type="ECO:0000259" key="2">
    <source>
        <dbReference type="Pfam" id="PF23003"/>
    </source>
</evidence>
<dbReference type="WBParaSite" id="MBELARI_LOCUS11473">
    <property type="protein sequence ID" value="MBELARI_LOCUS11473"/>
    <property type="gene ID" value="MBELARI_LOCUS11473"/>
</dbReference>
<protein>
    <recommendedName>
        <fullName evidence="2">Abnormal cell migration protein 18-like fibronectin type I domain-containing protein</fullName>
    </recommendedName>
</protein>
<feature type="domain" description="Abnormal cell migration protein 18-like fibronectin type I" evidence="2">
    <location>
        <begin position="16"/>
        <end position="84"/>
    </location>
</feature>
<feature type="domain" description="Abnormal cell migration protein 18-like fibronectin type I" evidence="2">
    <location>
        <begin position="96"/>
        <end position="161"/>
    </location>
</feature>
<proteinExistence type="predicted"/>